<comment type="caution">
    <text evidence="10">The sequence shown here is derived from an EMBL/GenBank/DDBJ whole genome shotgun (WGS) entry which is preliminary data.</text>
</comment>
<dbReference type="GO" id="GO:0043190">
    <property type="term" value="C:ATP-binding cassette (ABC) transporter complex"/>
    <property type="evidence" value="ECO:0007669"/>
    <property type="project" value="TreeGrafter"/>
</dbReference>
<dbReference type="SUPFAM" id="SSF52540">
    <property type="entry name" value="P-loop containing nucleoside triphosphate hydrolases"/>
    <property type="match status" value="1"/>
</dbReference>
<evidence type="ECO:0000256" key="6">
    <source>
        <dbReference type="ARBA" id="ARBA00022840"/>
    </source>
</evidence>
<dbReference type="GO" id="GO:0005524">
    <property type="term" value="F:ATP binding"/>
    <property type="evidence" value="ECO:0007669"/>
    <property type="project" value="UniProtKB-KW"/>
</dbReference>
<evidence type="ECO:0000313" key="10">
    <source>
        <dbReference type="EMBL" id="KKN60936.1"/>
    </source>
</evidence>
<reference evidence="10" key="1">
    <citation type="journal article" date="2015" name="Nature">
        <title>Complex archaea that bridge the gap between prokaryotes and eukaryotes.</title>
        <authorList>
            <person name="Spang A."/>
            <person name="Saw J.H."/>
            <person name="Jorgensen S.L."/>
            <person name="Zaremba-Niedzwiedzka K."/>
            <person name="Martijn J."/>
            <person name="Lind A.E."/>
            <person name="van Eijk R."/>
            <person name="Schleper C."/>
            <person name="Guy L."/>
            <person name="Ettema T.J."/>
        </authorList>
    </citation>
    <scope>NUCLEOTIDE SEQUENCE</scope>
</reference>
<keyword evidence="5" id="KW-0547">Nucleotide-binding</keyword>
<evidence type="ECO:0000259" key="9">
    <source>
        <dbReference type="PROSITE" id="PS50893"/>
    </source>
</evidence>
<gene>
    <name evidence="10" type="ORF">LCGC14_0526780</name>
</gene>
<dbReference type="InterPro" id="IPR017871">
    <property type="entry name" value="ABC_transporter-like_CS"/>
</dbReference>
<sequence length="280" mass="30653">MSEVIAYMSNAKHIFGDGSEIEIGGLELDVLAGQKVAILGPNGSGKTTLLLLLMGLLRSHGGRVEIFGLDPYENFDKIKKNIGVIFQNIEAQLIAPTVKEDISYTPRNYNLPADEIERRVQKVLVLIGIEHIENKIIHYLSGGEKKKVALAGAMIMEPSLLILDEPFAGLDPRGVRELTALLQLFNDLYGTTVILSSHNVEISAQFADQLYVVAEGKIAIKGVPADIFKDIESLKKANLQAPGILELTYELKKNGLSVSPTSSLHEAVEQLTMLVKKRPQ</sequence>
<evidence type="ECO:0000256" key="3">
    <source>
        <dbReference type="ARBA" id="ARBA00022448"/>
    </source>
</evidence>
<evidence type="ECO:0000256" key="7">
    <source>
        <dbReference type="ARBA" id="ARBA00022967"/>
    </source>
</evidence>
<evidence type="ECO:0000256" key="4">
    <source>
        <dbReference type="ARBA" id="ARBA00022475"/>
    </source>
</evidence>
<keyword evidence="6" id="KW-0067">ATP-binding</keyword>
<dbReference type="AlphaFoldDB" id="A0A0F9UI68"/>
<evidence type="ECO:0000256" key="2">
    <source>
        <dbReference type="ARBA" id="ARBA00005417"/>
    </source>
</evidence>
<dbReference type="GO" id="GO:0042626">
    <property type="term" value="F:ATPase-coupled transmembrane transporter activity"/>
    <property type="evidence" value="ECO:0007669"/>
    <property type="project" value="TreeGrafter"/>
</dbReference>
<dbReference type="InterPro" id="IPR003593">
    <property type="entry name" value="AAA+_ATPase"/>
</dbReference>
<dbReference type="InterPro" id="IPR050095">
    <property type="entry name" value="ECF_ABC_transporter_ATP-bd"/>
</dbReference>
<dbReference type="Pfam" id="PF00005">
    <property type="entry name" value="ABC_tran"/>
    <property type="match status" value="1"/>
</dbReference>
<keyword evidence="3" id="KW-0813">Transport</keyword>
<dbReference type="CDD" id="cd03225">
    <property type="entry name" value="ABC_cobalt_CbiO_domain1"/>
    <property type="match status" value="1"/>
</dbReference>
<dbReference type="PROSITE" id="PS50893">
    <property type="entry name" value="ABC_TRANSPORTER_2"/>
    <property type="match status" value="1"/>
</dbReference>
<dbReference type="InterPro" id="IPR003439">
    <property type="entry name" value="ABC_transporter-like_ATP-bd"/>
</dbReference>
<dbReference type="InterPro" id="IPR015856">
    <property type="entry name" value="ABC_transpr_CbiO/EcfA_su"/>
</dbReference>
<name>A0A0F9UI68_9ZZZZ</name>
<comment type="similarity">
    <text evidence="2">Belongs to the ABC transporter superfamily.</text>
</comment>
<dbReference type="EMBL" id="LAZR01000677">
    <property type="protein sequence ID" value="KKN60936.1"/>
    <property type="molecule type" value="Genomic_DNA"/>
</dbReference>
<dbReference type="PROSITE" id="PS00211">
    <property type="entry name" value="ABC_TRANSPORTER_1"/>
    <property type="match status" value="1"/>
</dbReference>
<dbReference type="SMART" id="SM00382">
    <property type="entry name" value="AAA"/>
    <property type="match status" value="1"/>
</dbReference>
<dbReference type="PANTHER" id="PTHR43553">
    <property type="entry name" value="HEAVY METAL TRANSPORTER"/>
    <property type="match status" value="1"/>
</dbReference>
<dbReference type="FunFam" id="3.40.50.300:FF:000224">
    <property type="entry name" value="Energy-coupling factor transporter ATP-binding protein EcfA"/>
    <property type="match status" value="1"/>
</dbReference>
<keyword evidence="8" id="KW-0472">Membrane</keyword>
<comment type="subcellular location">
    <subcellularLocation>
        <location evidence="1">Cell membrane</location>
    </subcellularLocation>
</comment>
<keyword evidence="7" id="KW-1278">Translocase</keyword>
<evidence type="ECO:0000256" key="5">
    <source>
        <dbReference type="ARBA" id="ARBA00022741"/>
    </source>
</evidence>
<evidence type="ECO:0000256" key="1">
    <source>
        <dbReference type="ARBA" id="ARBA00004236"/>
    </source>
</evidence>
<dbReference type="InterPro" id="IPR027417">
    <property type="entry name" value="P-loop_NTPase"/>
</dbReference>
<keyword evidence="4" id="KW-1003">Cell membrane</keyword>
<evidence type="ECO:0000256" key="8">
    <source>
        <dbReference type="ARBA" id="ARBA00023136"/>
    </source>
</evidence>
<dbReference type="GO" id="GO:0016887">
    <property type="term" value="F:ATP hydrolysis activity"/>
    <property type="evidence" value="ECO:0007669"/>
    <property type="project" value="InterPro"/>
</dbReference>
<organism evidence="10">
    <name type="scientific">marine sediment metagenome</name>
    <dbReference type="NCBI Taxonomy" id="412755"/>
    <lineage>
        <taxon>unclassified sequences</taxon>
        <taxon>metagenomes</taxon>
        <taxon>ecological metagenomes</taxon>
    </lineage>
</organism>
<dbReference type="Gene3D" id="3.40.50.300">
    <property type="entry name" value="P-loop containing nucleotide triphosphate hydrolases"/>
    <property type="match status" value="1"/>
</dbReference>
<feature type="domain" description="ABC transporter" evidence="9">
    <location>
        <begin position="5"/>
        <end position="240"/>
    </location>
</feature>
<accession>A0A0F9UI68</accession>
<proteinExistence type="inferred from homology"/>
<protein>
    <recommendedName>
        <fullName evidence="9">ABC transporter domain-containing protein</fullName>
    </recommendedName>
</protein>